<protein>
    <submittedName>
        <fullName evidence="2">Uncharacterized protein</fullName>
    </submittedName>
</protein>
<dbReference type="InterPro" id="IPR036280">
    <property type="entry name" value="Multihaem_cyt_sf"/>
</dbReference>
<accession>A0A0P6YKZ2</accession>
<evidence type="ECO:0000313" key="3">
    <source>
        <dbReference type="Proteomes" id="UP000050277"/>
    </source>
</evidence>
<proteinExistence type="predicted"/>
<name>A0A0P6YKZ2_9CHLR</name>
<keyword evidence="1" id="KW-1133">Transmembrane helix</keyword>
<keyword evidence="1" id="KW-0812">Transmembrane</keyword>
<comment type="caution">
    <text evidence="2">The sequence shown here is derived from an EMBL/GenBank/DDBJ whole genome shotgun (WGS) entry which is preliminary data.</text>
</comment>
<keyword evidence="3" id="KW-1185">Reference proteome</keyword>
<dbReference type="STRING" id="70996.SE18_13355"/>
<dbReference type="AlphaFoldDB" id="A0A0P6YKZ2"/>
<gene>
    <name evidence="2" type="ORF">SE18_13355</name>
</gene>
<reference evidence="2 3" key="1">
    <citation type="submission" date="2015-07" db="EMBL/GenBank/DDBJ databases">
        <title>Whole genome sequence of Herpetosiphon geysericola DSM 7119.</title>
        <authorList>
            <person name="Hemp J."/>
            <person name="Ward L.M."/>
            <person name="Pace L.A."/>
            <person name="Fischer W.W."/>
        </authorList>
    </citation>
    <scope>NUCLEOTIDE SEQUENCE [LARGE SCALE GENOMIC DNA]</scope>
    <source>
        <strain evidence="2 3">DSM 7119</strain>
    </source>
</reference>
<evidence type="ECO:0000313" key="2">
    <source>
        <dbReference type="EMBL" id="KPL85899.1"/>
    </source>
</evidence>
<feature type="transmembrane region" description="Helical" evidence="1">
    <location>
        <begin position="39"/>
        <end position="60"/>
    </location>
</feature>
<dbReference type="OrthoDB" id="160460at2"/>
<dbReference type="Proteomes" id="UP000050277">
    <property type="component" value="Unassembled WGS sequence"/>
</dbReference>
<evidence type="ECO:0000256" key="1">
    <source>
        <dbReference type="SAM" id="Phobius"/>
    </source>
</evidence>
<dbReference type="EMBL" id="LGKP01000022">
    <property type="protein sequence ID" value="KPL85899.1"/>
    <property type="molecule type" value="Genomic_DNA"/>
</dbReference>
<dbReference type="RefSeq" id="WP_054534958.1">
    <property type="nucleotide sequence ID" value="NZ_LGKP01000022.1"/>
</dbReference>
<organism evidence="2 3">
    <name type="scientific">Herpetosiphon geysericola</name>
    <dbReference type="NCBI Taxonomy" id="70996"/>
    <lineage>
        <taxon>Bacteria</taxon>
        <taxon>Bacillati</taxon>
        <taxon>Chloroflexota</taxon>
        <taxon>Chloroflexia</taxon>
        <taxon>Herpetosiphonales</taxon>
        <taxon>Herpetosiphonaceae</taxon>
        <taxon>Herpetosiphon</taxon>
    </lineage>
</organism>
<sequence length="122" mass="13217">MSDAPEMLPDEQPDAAPVFDKEAARARYRAMMRSWPMRLMFAMTGLVIVATWVFAFGAAYGPDVKELPGHDVTVAVADCKTCHNAGLPTAPSFNHSFAPTCGFCHVQGMPPTTALTSTSRLR</sequence>
<keyword evidence="1" id="KW-0472">Membrane</keyword>
<dbReference type="SUPFAM" id="SSF48695">
    <property type="entry name" value="Multiheme cytochromes"/>
    <property type="match status" value="1"/>
</dbReference>